<sequence>MYAGGLKLKVRKLRKESGYTFKEIGANFPFLSKSTISEWTRDILLAKHHKERIAQKELRGRTELFHHNEERRRMASRTSDLIISKAKEEIAGLEKRDLLIAGTALYWAEGTKKSRYTLEVANSDPKLIALMMRFFREILHIPEQKFRCGLMLHPGLDIKRAESFWSSVTGIPLEQFNKTYIKAPKSSAGKMHNTLYEGTVKVRIHDVHRKSQIKGYIESLALAV</sequence>
<protein>
    <submittedName>
        <fullName evidence="1">Uncharacterized protein</fullName>
    </submittedName>
</protein>
<proteinExistence type="predicted"/>
<accession>A0A1G2KTN3</accession>
<dbReference type="AlphaFoldDB" id="A0A1G2KTN3"/>
<evidence type="ECO:0000313" key="2">
    <source>
        <dbReference type="Proteomes" id="UP000177177"/>
    </source>
</evidence>
<organism evidence="1 2">
    <name type="scientific">Candidatus Sungbacteria bacterium RIFCSPHIGHO2_02_FULL_53_17</name>
    <dbReference type="NCBI Taxonomy" id="1802275"/>
    <lineage>
        <taxon>Bacteria</taxon>
        <taxon>Candidatus Sungiibacteriota</taxon>
    </lineage>
</organism>
<dbReference type="Proteomes" id="UP000177177">
    <property type="component" value="Unassembled WGS sequence"/>
</dbReference>
<gene>
    <name evidence="1" type="ORF">A3C92_01465</name>
</gene>
<comment type="caution">
    <text evidence="1">The sequence shown here is derived from an EMBL/GenBank/DDBJ whole genome shotgun (WGS) entry which is preliminary data.</text>
</comment>
<name>A0A1G2KTN3_9BACT</name>
<dbReference type="EMBL" id="MHQN01000030">
    <property type="protein sequence ID" value="OHA02838.1"/>
    <property type="molecule type" value="Genomic_DNA"/>
</dbReference>
<reference evidence="1 2" key="1">
    <citation type="journal article" date="2016" name="Nat. Commun.">
        <title>Thousands of microbial genomes shed light on interconnected biogeochemical processes in an aquifer system.</title>
        <authorList>
            <person name="Anantharaman K."/>
            <person name="Brown C.T."/>
            <person name="Hug L.A."/>
            <person name="Sharon I."/>
            <person name="Castelle C.J."/>
            <person name="Probst A.J."/>
            <person name="Thomas B.C."/>
            <person name="Singh A."/>
            <person name="Wilkins M.J."/>
            <person name="Karaoz U."/>
            <person name="Brodie E.L."/>
            <person name="Williams K.H."/>
            <person name="Hubbard S.S."/>
            <person name="Banfield J.F."/>
        </authorList>
    </citation>
    <scope>NUCLEOTIDE SEQUENCE [LARGE SCALE GENOMIC DNA]</scope>
</reference>
<evidence type="ECO:0000313" key="1">
    <source>
        <dbReference type="EMBL" id="OHA02838.1"/>
    </source>
</evidence>